<dbReference type="PROSITE" id="PS51704">
    <property type="entry name" value="GP_PDE"/>
    <property type="match status" value="1"/>
</dbReference>
<dbReference type="OrthoDB" id="5241788at2"/>
<evidence type="ECO:0000256" key="1">
    <source>
        <dbReference type="SAM" id="MobiDB-lite"/>
    </source>
</evidence>
<dbReference type="Pfam" id="PF03009">
    <property type="entry name" value="GDPD"/>
    <property type="match status" value="1"/>
</dbReference>
<dbReference type="GO" id="GO:0008081">
    <property type="term" value="F:phosphoric diester hydrolase activity"/>
    <property type="evidence" value="ECO:0007669"/>
    <property type="project" value="InterPro"/>
</dbReference>
<dbReference type="Proteomes" id="UP000298488">
    <property type="component" value="Unassembled WGS sequence"/>
</dbReference>
<dbReference type="InterPro" id="IPR017946">
    <property type="entry name" value="PLC-like_Pdiesterase_TIM-brl"/>
</dbReference>
<sequence length="286" mass="30629">MRASCGSSPRSSRRRSRGSPADSWAARVNTARNGASGGGYLHTPPPRVLAHRGLATEAPENTLLAFAKALAVGVTHIETDVHESSDGVAVISHDDTLDRIAGRAVRVDQLTSVELRRVDLGAGQGFATLSEAIDAFPDARFNIDIKSAGAVEPTIAAIRSLNAIDRVLVTSFSDARRRAAVKGLPGVATSASFGTMAKVLLASRLRWRRRARALLASVDAVQLPERWKGVQVVTPPLIRMARAAGTEVHVWTINEPDDMVRLLDLGVDGIVTDRADLAIDIVRSRR</sequence>
<protein>
    <submittedName>
        <fullName evidence="3">Glycerophosphodiester phosphodiesterase</fullName>
    </submittedName>
</protein>
<gene>
    <name evidence="3" type="ORF">E3N84_01715</name>
</gene>
<evidence type="ECO:0000259" key="2">
    <source>
        <dbReference type="PROSITE" id="PS51704"/>
    </source>
</evidence>
<dbReference type="PANTHER" id="PTHR43805">
    <property type="entry name" value="GLYCEROPHOSPHORYL DIESTER PHOSPHODIESTERASE"/>
    <property type="match status" value="1"/>
</dbReference>
<evidence type="ECO:0000313" key="4">
    <source>
        <dbReference type="Proteomes" id="UP000298488"/>
    </source>
</evidence>
<dbReference type="GO" id="GO:0006629">
    <property type="term" value="P:lipid metabolic process"/>
    <property type="evidence" value="ECO:0007669"/>
    <property type="project" value="InterPro"/>
</dbReference>
<dbReference type="EMBL" id="SOFI01000003">
    <property type="protein sequence ID" value="TFB80693.1"/>
    <property type="molecule type" value="Genomic_DNA"/>
</dbReference>
<dbReference type="Gene3D" id="3.20.20.190">
    <property type="entry name" value="Phosphatidylinositol (PI) phosphodiesterase"/>
    <property type="match status" value="1"/>
</dbReference>
<dbReference type="InterPro" id="IPR030395">
    <property type="entry name" value="GP_PDE_dom"/>
</dbReference>
<organism evidence="3 4">
    <name type="scientific">Terrimesophilobacter mesophilus</name>
    <dbReference type="NCBI Taxonomy" id="433647"/>
    <lineage>
        <taxon>Bacteria</taxon>
        <taxon>Bacillati</taxon>
        <taxon>Actinomycetota</taxon>
        <taxon>Actinomycetes</taxon>
        <taxon>Micrococcales</taxon>
        <taxon>Microbacteriaceae</taxon>
        <taxon>Terrimesophilobacter</taxon>
    </lineage>
</organism>
<keyword evidence="4" id="KW-1185">Reference proteome</keyword>
<dbReference type="AlphaFoldDB" id="A0A4R8VCW3"/>
<feature type="region of interest" description="Disordered" evidence="1">
    <location>
        <begin position="1"/>
        <end position="26"/>
    </location>
</feature>
<name>A0A4R8VCW3_9MICO</name>
<evidence type="ECO:0000313" key="3">
    <source>
        <dbReference type="EMBL" id="TFB80693.1"/>
    </source>
</evidence>
<dbReference type="SUPFAM" id="SSF51695">
    <property type="entry name" value="PLC-like phosphodiesterases"/>
    <property type="match status" value="1"/>
</dbReference>
<dbReference type="PANTHER" id="PTHR43805:SF1">
    <property type="entry name" value="GP-PDE DOMAIN-CONTAINING PROTEIN"/>
    <property type="match status" value="1"/>
</dbReference>
<accession>A0A4R8VCW3</accession>
<reference evidence="3 4" key="1">
    <citation type="submission" date="2019-03" db="EMBL/GenBank/DDBJ databases">
        <title>Genomics of glacier-inhabiting Cryobacterium strains.</title>
        <authorList>
            <person name="Liu Q."/>
            <person name="Xin Y.-H."/>
        </authorList>
    </citation>
    <scope>NUCLEOTIDE SEQUENCE [LARGE SCALE GENOMIC DNA]</scope>
    <source>
        <strain evidence="3 4">CGMCC 1.10440</strain>
    </source>
</reference>
<proteinExistence type="predicted"/>
<feature type="compositionally biased region" description="Low complexity" evidence="1">
    <location>
        <begin position="1"/>
        <end position="10"/>
    </location>
</feature>
<dbReference type="CDD" id="cd08561">
    <property type="entry name" value="GDPD_cytoplasmic_ScUgpQ2_like"/>
    <property type="match status" value="1"/>
</dbReference>
<feature type="domain" description="GP-PDE" evidence="2">
    <location>
        <begin position="46"/>
        <end position="282"/>
    </location>
</feature>
<comment type="caution">
    <text evidence="3">The sequence shown here is derived from an EMBL/GenBank/DDBJ whole genome shotgun (WGS) entry which is preliminary data.</text>
</comment>